<dbReference type="RefSeq" id="WP_055424935.1">
    <property type="nucleotide sequence ID" value="NZ_FCOR01000003.1"/>
</dbReference>
<dbReference type="EMBL" id="FCOR01000003">
    <property type="protein sequence ID" value="CVK15707.1"/>
    <property type="molecule type" value="Genomic_DNA"/>
</dbReference>
<dbReference type="PANTHER" id="PTHR30448">
    <property type="entry name" value="RNASE ADAPTER PROTEIN RAPZ"/>
    <property type="match status" value="1"/>
</dbReference>
<dbReference type="OrthoDB" id="9784461at2"/>
<dbReference type="STRING" id="1586267.GCA_001418685_00538"/>
<sequence length="138" mass="16094">MSDILHISIQSFSYRNGYPEDVLKNGGGYVFDCRGILNPYHFGNLRFLTGKDKEIENFFLLKTKMPKFLNLIKDIISISINEYLNRSYPYLQINFGCTGGQHRSVFSAEQITKFCKEKYPQTKVTLLHTNQNNWLIKN</sequence>
<evidence type="ECO:0000259" key="1">
    <source>
        <dbReference type="Pfam" id="PF22740"/>
    </source>
</evidence>
<dbReference type="Proteomes" id="UP000182761">
    <property type="component" value="Unassembled WGS sequence"/>
</dbReference>
<name>A0A0X3ANH6_9FLAO</name>
<keyword evidence="3" id="KW-1185">Reference proteome</keyword>
<evidence type="ECO:0000313" key="2">
    <source>
        <dbReference type="EMBL" id="CVK15707.1"/>
    </source>
</evidence>
<dbReference type="GO" id="GO:0005524">
    <property type="term" value="F:ATP binding"/>
    <property type="evidence" value="ECO:0007669"/>
    <property type="project" value="InterPro"/>
</dbReference>
<protein>
    <submittedName>
        <fullName evidence="2">UPF0042 nucleotide-binding protein</fullName>
    </submittedName>
</protein>
<dbReference type="AlphaFoldDB" id="A0A0X3ANH6"/>
<dbReference type="Pfam" id="PF22740">
    <property type="entry name" value="PapZ_C"/>
    <property type="match status" value="1"/>
</dbReference>
<evidence type="ECO:0000313" key="3">
    <source>
        <dbReference type="Proteomes" id="UP000182761"/>
    </source>
</evidence>
<gene>
    <name evidence="2" type="ORF">Ga0061079_10317</name>
</gene>
<organism evidence="2 3">
    <name type="scientific">Apibacter mensalis</name>
    <dbReference type="NCBI Taxonomy" id="1586267"/>
    <lineage>
        <taxon>Bacteria</taxon>
        <taxon>Pseudomonadati</taxon>
        <taxon>Bacteroidota</taxon>
        <taxon>Flavobacteriia</taxon>
        <taxon>Flavobacteriales</taxon>
        <taxon>Weeksellaceae</taxon>
        <taxon>Apibacter</taxon>
    </lineage>
</organism>
<dbReference type="InterPro" id="IPR053931">
    <property type="entry name" value="RapZ_C"/>
</dbReference>
<proteinExistence type="predicted"/>
<dbReference type="PANTHER" id="PTHR30448:SF0">
    <property type="entry name" value="RNASE ADAPTER PROTEIN RAPZ"/>
    <property type="match status" value="1"/>
</dbReference>
<reference evidence="2 3" key="1">
    <citation type="submission" date="2016-01" db="EMBL/GenBank/DDBJ databases">
        <authorList>
            <person name="McClelland M."/>
            <person name="Jain A."/>
            <person name="Saraogi P."/>
            <person name="Mendelson R."/>
            <person name="Westerman R."/>
            <person name="SanMiguel P."/>
            <person name="Csonka L."/>
        </authorList>
    </citation>
    <scope>NUCLEOTIDE SEQUENCE [LARGE SCALE GENOMIC DNA]</scope>
    <source>
        <strain evidence="2 3">R-53146</strain>
    </source>
</reference>
<feature type="domain" description="RapZ C-terminal" evidence="1">
    <location>
        <begin position="6"/>
        <end position="129"/>
    </location>
</feature>
<dbReference type="InterPro" id="IPR005337">
    <property type="entry name" value="RapZ-like"/>
</dbReference>
<accession>A0A0X3ANH6</accession>